<accession>F7VDI9</accession>
<protein>
    <submittedName>
        <fullName evidence="1">Uncharacterized protein</fullName>
    </submittedName>
</protein>
<comment type="caution">
    <text evidence="1">The sequence shown here is derived from an EMBL/GenBank/DDBJ whole genome shotgun (WGS) entry which is preliminary data.</text>
</comment>
<dbReference type="AlphaFoldDB" id="F7VDI9"/>
<proteinExistence type="predicted"/>
<reference evidence="1 2" key="1">
    <citation type="journal article" date="2011" name="Biochem. Biophys. Res. Commun.">
        <title>Increased number of Arginine-based salt bridges contributes to the thermotolerance of thermotolerant acetic acid bacteria, Acetobacter tropicalis SKU1100.</title>
        <authorList>
            <person name="Matsutani M."/>
            <person name="Hirakawa H."/>
            <person name="Nishikura M."/>
            <person name="Soemphol W."/>
            <person name="Ali I.A.I."/>
            <person name="Yakushi T."/>
            <person name="Matsushita K."/>
        </authorList>
    </citation>
    <scope>NUCLEOTIDE SEQUENCE [LARGE SCALE GENOMIC DNA]</scope>
    <source>
        <strain evidence="1 2">NBRC 101654</strain>
    </source>
</reference>
<organism evidence="1 2">
    <name type="scientific">Acetobacter tropicalis NBRC 101654</name>
    <dbReference type="NCBI Taxonomy" id="749388"/>
    <lineage>
        <taxon>Bacteria</taxon>
        <taxon>Pseudomonadati</taxon>
        <taxon>Pseudomonadota</taxon>
        <taxon>Alphaproteobacteria</taxon>
        <taxon>Acetobacterales</taxon>
        <taxon>Acetobacteraceae</taxon>
        <taxon>Acetobacter</taxon>
    </lineage>
</organism>
<dbReference type="EMBL" id="BABS01000034">
    <property type="protein sequence ID" value="GAA08434.1"/>
    <property type="molecule type" value="Genomic_DNA"/>
</dbReference>
<name>F7VDI9_9PROT</name>
<evidence type="ECO:0000313" key="1">
    <source>
        <dbReference type="EMBL" id="GAA08434.1"/>
    </source>
</evidence>
<evidence type="ECO:0000313" key="2">
    <source>
        <dbReference type="Proteomes" id="UP000004319"/>
    </source>
</evidence>
<sequence length="47" mass="5289">MMPTTSEKNSMTVPERRMVLIRNSVAFFYASAGRRKKTLAGHDPASF</sequence>
<gene>
    <name evidence="1" type="ORF">ATPR_1438</name>
</gene>
<dbReference type="Proteomes" id="UP000004319">
    <property type="component" value="Unassembled WGS sequence"/>
</dbReference>